<gene>
    <name evidence="7" type="ORF">CHU93_11650</name>
</gene>
<dbReference type="GO" id="GO:0006950">
    <property type="term" value="P:response to stress"/>
    <property type="evidence" value="ECO:0007669"/>
    <property type="project" value="UniProtKB-ARBA"/>
</dbReference>
<dbReference type="InterPro" id="IPR013766">
    <property type="entry name" value="Thioredoxin_domain"/>
</dbReference>
<dbReference type="Gene3D" id="3.40.30.10">
    <property type="entry name" value="Glutaredoxin"/>
    <property type="match status" value="1"/>
</dbReference>
<sequence>MATTSSNRSILLASIPNPAAEKASIEAFRRDVIEASKGALVLVDFWAEWCGPCKTLGPLIEKVVAARAPKVKLVKIDVDKNQMLAAQFRIQSIPTVYAFLDGRPVDGFQGALGERELTAFVDRLLAGVPASEDEAALEEQIAALIGAAAEATAAGAHDDAAAMLGALVQELPEREDLAGHYALALIAAGKLEGAAAALAAVPETSKDEVVARARAALALAADAPADDELAPLMQAVEADPANHEARFELASALAARGDRDAAADHLLAIIKADRTWNEGAAREKLLKMFEAVGLADPWSVKTRALLRAIWFA</sequence>
<evidence type="ECO:0000313" key="7">
    <source>
        <dbReference type="EMBL" id="OYQ26766.1"/>
    </source>
</evidence>
<evidence type="ECO:0000256" key="1">
    <source>
        <dbReference type="ARBA" id="ARBA00008987"/>
    </source>
</evidence>
<dbReference type="GO" id="GO:0005829">
    <property type="term" value="C:cytosol"/>
    <property type="evidence" value="ECO:0007669"/>
    <property type="project" value="TreeGrafter"/>
</dbReference>
<evidence type="ECO:0000256" key="2">
    <source>
        <dbReference type="ARBA" id="ARBA00022448"/>
    </source>
</evidence>
<keyword evidence="3" id="KW-0249">Electron transport</keyword>
<dbReference type="InterPro" id="IPR036249">
    <property type="entry name" value="Thioredoxin-like_sf"/>
</dbReference>
<dbReference type="PROSITE" id="PS00194">
    <property type="entry name" value="THIOREDOXIN_1"/>
    <property type="match status" value="1"/>
</dbReference>
<feature type="domain" description="Thioredoxin" evidence="6">
    <location>
        <begin position="11"/>
        <end position="126"/>
    </location>
</feature>
<proteinExistence type="inferred from homology"/>
<keyword evidence="5" id="KW-0676">Redox-active center</keyword>
<dbReference type="CDD" id="cd02956">
    <property type="entry name" value="ybbN"/>
    <property type="match status" value="1"/>
</dbReference>
<dbReference type="Proteomes" id="UP000216991">
    <property type="component" value="Unassembled WGS sequence"/>
</dbReference>
<dbReference type="GO" id="GO:0045454">
    <property type="term" value="P:cell redox homeostasis"/>
    <property type="evidence" value="ECO:0007669"/>
    <property type="project" value="TreeGrafter"/>
</dbReference>
<comment type="caution">
    <text evidence="7">The sequence shown here is derived from an EMBL/GenBank/DDBJ whole genome shotgun (WGS) entry which is preliminary data.</text>
</comment>
<dbReference type="SUPFAM" id="SSF52833">
    <property type="entry name" value="Thioredoxin-like"/>
    <property type="match status" value="1"/>
</dbReference>
<comment type="similarity">
    <text evidence="1">Belongs to the thioredoxin family.</text>
</comment>
<accession>A0A255YBY8</accession>
<dbReference type="RefSeq" id="WP_094474244.1">
    <property type="nucleotide sequence ID" value="NZ_NOXT01000116.1"/>
</dbReference>
<dbReference type="OrthoDB" id="9790390at2"/>
<evidence type="ECO:0000256" key="4">
    <source>
        <dbReference type="ARBA" id="ARBA00023157"/>
    </source>
</evidence>
<reference evidence="7 8" key="1">
    <citation type="submission" date="2017-07" db="EMBL/GenBank/DDBJ databases">
        <title>Sandarakinorhabdus cyanobacteriorum sp. nov., a novel bacterium isolated from cyanobacterial aggregates in a eutrophic lake.</title>
        <authorList>
            <person name="Cai H."/>
        </authorList>
    </citation>
    <scope>NUCLEOTIDE SEQUENCE [LARGE SCALE GENOMIC DNA]</scope>
    <source>
        <strain evidence="7 8">TH057</strain>
    </source>
</reference>
<dbReference type="PRINTS" id="PR00421">
    <property type="entry name" value="THIOREDOXIN"/>
</dbReference>
<evidence type="ECO:0000256" key="3">
    <source>
        <dbReference type="ARBA" id="ARBA00022982"/>
    </source>
</evidence>
<dbReference type="InterPro" id="IPR017937">
    <property type="entry name" value="Thioredoxin_CS"/>
</dbReference>
<dbReference type="Pfam" id="PF14561">
    <property type="entry name" value="TPR_20"/>
    <property type="match status" value="1"/>
</dbReference>
<dbReference type="SUPFAM" id="SSF48452">
    <property type="entry name" value="TPR-like"/>
    <property type="match status" value="1"/>
</dbReference>
<dbReference type="AlphaFoldDB" id="A0A255YBY8"/>
<dbReference type="GO" id="GO:0015035">
    <property type="term" value="F:protein-disulfide reductase activity"/>
    <property type="evidence" value="ECO:0007669"/>
    <property type="project" value="UniProtKB-ARBA"/>
</dbReference>
<keyword evidence="8" id="KW-1185">Reference proteome</keyword>
<evidence type="ECO:0000256" key="5">
    <source>
        <dbReference type="ARBA" id="ARBA00023284"/>
    </source>
</evidence>
<dbReference type="PANTHER" id="PTHR45663">
    <property type="entry name" value="GEO12009P1"/>
    <property type="match status" value="1"/>
</dbReference>
<keyword evidence="4" id="KW-1015">Disulfide bond</keyword>
<dbReference type="PANTHER" id="PTHR45663:SF11">
    <property type="entry name" value="GEO12009P1"/>
    <property type="match status" value="1"/>
</dbReference>
<evidence type="ECO:0000313" key="8">
    <source>
        <dbReference type="Proteomes" id="UP000216991"/>
    </source>
</evidence>
<dbReference type="InterPro" id="IPR011990">
    <property type="entry name" value="TPR-like_helical_dom_sf"/>
</dbReference>
<protein>
    <submittedName>
        <fullName evidence="7">Co-chaperone YbbN</fullName>
    </submittedName>
</protein>
<name>A0A255YBY8_9SPHN</name>
<dbReference type="Pfam" id="PF00085">
    <property type="entry name" value="Thioredoxin"/>
    <property type="match status" value="1"/>
</dbReference>
<dbReference type="EMBL" id="NOXT01000116">
    <property type="protein sequence ID" value="OYQ26766.1"/>
    <property type="molecule type" value="Genomic_DNA"/>
</dbReference>
<dbReference type="Pfam" id="PF14559">
    <property type="entry name" value="TPR_19"/>
    <property type="match status" value="1"/>
</dbReference>
<dbReference type="FunFam" id="3.40.30.10:FF:000001">
    <property type="entry name" value="Thioredoxin"/>
    <property type="match status" value="1"/>
</dbReference>
<dbReference type="Gene3D" id="1.25.40.10">
    <property type="entry name" value="Tetratricopeptide repeat domain"/>
    <property type="match status" value="2"/>
</dbReference>
<organism evidence="7 8">
    <name type="scientific">Sandarakinorhabdus cyanobacteriorum</name>
    <dbReference type="NCBI Taxonomy" id="1981098"/>
    <lineage>
        <taxon>Bacteria</taxon>
        <taxon>Pseudomonadati</taxon>
        <taxon>Pseudomonadota</taxon>
        <taxon>Alphaproteobacteria</taxon>
        <taxon>Sphingomonadales</taxon>
        <taxon>Sphingosinicellaceae</taxon>
        <taxon>Sandarakinorhabdus</taxon>
    </lineage>
</organism>
<keyword evidence="2" id="KW-0813">Transport</keyword>
<dbReference type="PROSITE" id="PS51352">
    <property type="entry name" value="THIOREDOXIN_2"/>
    <property type="match status" value="1"/>
</dbReference>
<evidence type="ECO:0000259" key="6">
    <source>
        <dbReference type="PROSITE" id="PS51352"/>
    </source>
</evidence>